<evidence type="ECO:0000259" key="5">
    <source>
        <dbReference type="PROSITE" id="PS50931"/>
    </source>
</evidence>
<organism evidence="6 7">
    <name type="scientific">Caldimonas mangrovi</name>
    <dbReference type="NCBI Taxonomy" id="2944811"/>
    <lineage>
        <taxon>Bacteria</taxon>
        <taxon>Pseudomonadati</taxon>
        <taxon>Pseudomonadota</taxon>
        <taxon>Betaproteobacteria</taxon>
        <taxon>Burkholderiales</taxon>
        <taxon>Sphaerotilaceae</taxon>
        <taxon>Caldimonas</taxon>
    </lineage>
</organism>
<dbReference type="Proteomes" id="UP001165541">
    <property type="component" value="Unassembled WGS sequence"/>
</dbReference>
<feature type="domain" description="HTH lysR-type" evidence="5">
    <location>
        <begin position="1"/>
        <end position="60"/>
    </location>
</feature>
<protein>
    <submittedName>
        <fullName evidence="6">LysR family transcriptional regulator</fullName>
    </submittedName>
</protein>
<dbReference type="Gene3D" id="1.10.10.10">
    <property type="entry name" value="Winged helix-like DNA-binding domain superfamily/Winged helix DNA-binding domain"/>
    <property type="match status" value="1"/>
</dbReference>
<dbReference type="SUPFAM" id="SSF46785">
    <property type="entry name" value="Winged helix' DNA-binding domain"/>
    <property type="match status" value="1"/>
</dbReference>
<evidence type="ECO:0000256" key="2">
    <source>
        <dbReference type="ARBA" id="ARBA00023015"/>
    </source>
</evidence>
<dbReference type="Pfam" id="PF03466">
    <property type="entry name" value="LysR_substrate"/>
    <property type="match status" value="1"/>
</dbReference>
<dbReference type="SUPFAM" id="SSF53850">
    <property type="entry name" value="Periplasmic binding protein-like II"/>
    <property type="match status" value="1"/>
</dbReference>
<comment type="caution">
    <text evidence="6">The sequence shown here is derived from an EMBL/GenBank/DDBJ whole genome shotgun (WGS) entry which is preliminary data.</text>
</comment>
<evidence type="ECO:0000313" key="6">
    <source>
        <dbReference type="EMBL" id="MCM5680460.1"/>
    </source>
</evidence>
<dbReference type="InterPro" id="IPR050950">
    <property type="entry name" value="HTH-type_LysR_regulators"/>
</dbReference>
<sequence length="308" mass="32870">MRFDLFSLKLFVDVVDAHTIAGAAKNNHIALSAASRRMVELERSFGSRLLDRKPHGVLPTDAGRFLYGRLTQTLADLRRLSVEMSRFAQGAQGVVRLAADAAALAGALPQRLSVFGVRHPEVSVELIECASEDALRAVVRGEADVCVAGWMAERNPDLVYTPYADTEFVAVAPFDHPSALRGHRLSMAQLSACERVAVEASGAEQWLAHGAKVKVASYASACRLVAARCGVALMPRECAVQHAVPLGLKVIELDAGLGAVQLELCSRGFDSTPVAARCLIEHLRPPHEPALLPGPVAKRPAGARAHAG</sequence>
<dbReference type="PROSITE" id="PS50931">
    <property type="entry name" value="HTH_LYSR"/>
    <property type="match status" value="1"/>
</dbReference>
<comment type="similarity">
    <text evidence="1">Belongs to the LysR transcriptional regulatory family.</text>
</comment>
<dbReference type="PANTHER" id="PTHR30419">
    <property type="entry name" value="HTH-TYPE TRANSCRIPTIONAL REGULATOR YBHD"/>
    <property type="match status" value="1"/>
</dbReference>
<keyword evidence="3" id="KW-0238">DNA-binding</keyword>
<gene>
    <name evidence="6" type="ORF">M8A51_13075</name>
</gene>
<dbReference type="RefSeq" id="WP_251778914.1">
    <property type="nucleotide sequence ID" value="NZ_JAMKFE010000007.1"/>
</dbReference>
<evidence type="ECO:0000256" key="1">
    <source>
        <dbReference type="ARBA" id="ARBA00009437"/>
    </source>
</evidence>
<dbReference type="InterPro" id="IPR036390">
    <property type="entry name" value="WH_DNA-bd_sf"/>
</dbReference>
<name>A0ABT0YNZ9_9BURK</name>
<dbReference type="InterPro" id="IPR005119">
    <property type="entry name" value="LysR_subst-bd"/>
</dbReference>
<proteinExistence type="inferred from homology"/>
<evidence type="ECO:0000256" key="3">
    <source>
        <dbReference type="ARBA" id="ARBA00023125"/>
    </source>
</evidence>
<dbReference type="Gene3D" id="3.40.190.290">
    <property type="match status" value="1"/>
</dbReference>
<evidence type="ECO:0000256" key="4">
    <source>
        <dbReference type="ARBA" id="ARBA00023163"/>
    </source>
</evidence>
<keyword evidence="2" id="KW-0805">Transcription regulation</keyword>
<keyword evidence="4" id="KW-0804">Transcription</keyword>
<dbReference type="Pfam" id="PF00126">
    <property type="entry name" value="HTH_1"/>
    <property type="match status" value="1"/>
</dbReference>
<dbReference type="PANTHER" id="PTHR30419:SF2">
    <property type="entry name" value="LYSR FAMILY TRANSCRIPTIONAL REGULATOR"/>
    <property type="match status" value="1"/>
</dbReference>
<accession>A0ABT0YNZ9</accession>
<reference evidence="6" key="1">
    <citation type="submission" date="2022-05" db="EMBL/GenBank/DDBJ databases">
        <title>Schlegelella sp. nov., isolated from mangrove soil.</title>
        <authorList>
            <person name="Liu Y."/>
            <person name="Ge X."/>
            <person name="Liu W."/>
        </authorList>
    </citation>
    <scope>NUCLEOTIDE SEQUENCE</scope>
    <source>
        <strain evidence="6">S2-27</strain>
    </source>
</reference>
<dbReference type="InterPro" id="IPR000847">
    <property type="entry name" value="LysR_HTH_N"/>
</dbReference>
<dbReference type="InterPro" id="IPR036388">
    <property type="entry name" value="WH-like_DNA-bd_sf"/>
</dbReference>
<keyword evidence="7" id="KW-1185">Reference proteome</keyword>
<dbReference type="EMBL" id="JAMKFE010000007">
    <property type="protein sequence ID" value="MCM5680460.1"/>
    <property type="molecule type" value="Genomic_DNA"/>
</dbReference>
<evidence type="ECO:0000313" key="7">
    <source>
        <dbReference type="Proteomes" id="UP001165541"/>
    </source>
</evidence>